<dbReference type="Proteomes" id="UP000265816">
    <property type="component" value="Unassembled WGS sequence"/>
</dbReference>
<evidence type="ECO:0000313" key="2">
    <source>
        <dbReference type="Proteomes" id="UP000265816"/>
    </source>
</evidence>
<dbReference type="EMBL" id="QWVT01000001">
    <property type="protein sequence ID" value="RID88936.1"/>
    <property type="molecule type" value="Genomic_DNA"/>
</dbReference>
<name>A0A398BNK3_9BACI</name>
<reference evidence="1 2" key="1">
    <citation type="submission" date="2018-08" db="EMBL/GenBank/DDBJ databases">
        <title>Bacillus jemisoniae sp. nov., Bacillus chryseoplanitiae sp. nov., Bacillus resnikiae sp. nov., and Bacillus frankliniae sp. nov., isolated from Viking spacecraft and associated surfaces.</title>
        <authorList>
            <person name="Seuylemezian A."/>
            <person name="Vaishampayan P."/>
        </authorList>
    </citation>
    <scope>NUCLEOTIDE SEQUENCE [LARGE SCALE GENOMIC DNA]</scope>
    <source>
        <strain evidence="1 2">JJ-247</strain>
    </source>
</reference>
<organism evidence="1 2">
    <name type="scientific">Mesobacillus zeae</name>
    <dbReference type="NCBI Taxonomy" id="1917180"/>
    <lineage>
        <taxon>Bacteria</taxon>
        <taxon>Bacillati</taxon>
        <taxon>Bacillota</taxon>
        <taxon>Bacilli</taxon>
        <taxon>Bacillales</taxon>
        <taxon>Bacillaceae</taxon>
        <taxon>Mesobacillus</taxon>
    </lineage>
</organism>
<keyword evidence="2" id="KW-1185">Reference proteome</keyword>
<sequence length="93" mass="10092">MDKRIGLEGSSASKFVQLIRQHGHNKDVTIELGEVLAPMPNLKLRVGTDEIDLDMDDLIVSQTAANGGLSVGDRVIIIGDDDSQLYFVIDKAV</sequence>
<comment type="caution">
    <text evidence="1">The sequence shown here is derived from an EMBL/GenBank/DDBJ whole genome shotgun (WGS) entry which is preliminary data.</text>
</comment>
<proteinExistence type="predicted"/>
<evidence type="ECO:0008006" key="3">
    <source>
        <dbReference type="Google" id="ProtNLM"/>
    </source>
</evidence>
<dbReference type="OrthoDB" id="2923830at2"/>
<accession>A0A398BNK3</accession>
<dbReference type="AlphaFoldDB" id="A0A398BNK3"/>
<dbReference type="RefSeq" id="WP_119110848.1">
    <property type="nucleotide sequence ID" value="NZ_CBCSEO010000001.1"/>
</dbReference>
<gene>
    <name evidence="1" type="ORF">D1970_00080</name>
</gene>
<protein>
    <recommendedName>
        <fullName evidence="3">DUF2577 domain-containing protein</fullName>
    </recommendedName>
</protein>
<evidence type="ECO:0000313" key="1">
    <source>
        <dbReference type="EMBL" id="RID88936.1"/>
    </source>
</evidence>